<name>A0A0B1TEP6_OESDE</name>
<dbReference type="OrthoDB" id="5832950at2759"/>
<feature type="compositionally biased region" description="Basic and acidic residues" evidence="1">
    <location>
        <begin position="226"/>
        <end position="256"/>
    </location>
</feature>
<feature type="compositionally biased region" description="Basic and acidic residues" evidence="1">
    <location>
        <begin position="119"/>
        <end position="151"/>
    </location>
</feature>
<feature type="compositionally biased region" description="Pro residues" evidence="1">
    <location>
        <begin position="269"/>
        <end position="279"/>
    </location>
</feature>
<evidence type="ECO:0000313" key="3">
    <source>
        <dbReference type="Proteomes" id="UP000053660"/>
    </source>
</evidence>
<feature type="region of interest" description="Disordered" evidence="1">
    <location>
        <begin position="346"/>
        <end position="386"/>
    </location>
</feature>
<feature type="region of interest" description="Disordered" evidence="1">
    <location>
        <begin position="1"/>
        <end position="33"/>
    </location>
</feature>
<feature type="compositionally biased region" description="Basic and acidic residues" evidence="1">
    <location>
        <begin position="346"/>
        <end position="356"/>
    </location>
</feature>
<evidence type="ECO:0000256" key="1">
    <source>
        <dbReference type="SAM" id="MobiDB-lite"/>
    </source>
</evidence>
<organism evidence="2 3">
    <name type="scientific">Oesophagostomum dentatum</name>
    <name type="common">Nodular worm</name>
    <dbReference type="NCBI Taxonomy" id="61180"/>
    <lineage>
        <taxon>Eukaryota</taxon>
        <taxon>Metazoa</taxon>
        <taxon>Ecdysozoa</taxon>
        <taxon>Nematoda</taxon>
        <taxon>Chromadorea</taxon>
        <taxon>Rhabditida</taxon>
        <taxon>Rhabditina</taxon>
        <taxon>Rhabditomorpha</taxon>
        <taxon>Strongyloidea</taxon>
        <taxon>Strongylidae</taxon>
        <taxon>Oesophagostomum</taxon>
    </lineage>
</organism>
<dbReference type="Proteomes" id="UP000053660">
    <property type="component" value="Unassembled WGS sequence"/>
</dbReference>
<proteinExistence type="predicted"/>
<dbReference type="EMBL" id="KN550276">
    <property type="protein sequence ID" value="KHJ94576.1"/>
    <property type="molecule type" value="Genomic_DNA"/>
</dbReference>
<reference evidence="2 3" key="1">
    <citation type="submission" date="2014-03" db="EMBL/GenBank/DDBJ databases">
        <title>Draft genome of the hookworm Oesophagostomum dentatum.</title>
        <authorList>
            <person name="Mitreva M."/>
        </authorList>
    </citation>
    <scope>NUCLEOTIDE SEQUENCE [LARGE SCALE GENOMIC DNA]</scope>
    <source>
        <strain evidence="2 3">OD-Hann</strain>
    </source>
</reference>
<feature type="compositionally biased region" description="Basic and acidic residues" evidence="1">
    <location>
        <begin position="285"/>
        <end position="296"/>
    </location>
</feature>
<feature type="region of interest" description="Disordered" evidence="1">
    <location>
        <begin position="175"/>
        <end position="296"/>
    </location>
</feature>
<feature type="region of interest" description="Disordered" evidence="1">
    <location>
        <begin position="61"/>
        <end position="151"/>
    </location>
</feature>
<dbReference type="AlphaFoldDB" id="A0A0B1TEP6"/>
<evidence type="ECO:0000313" key="2">
    <source>
        <dbReference type="EMBL" id="KHJ94576.1"/>
    </source>
</evidence>
<gene>
    <name evidence="2" type="ORF">OESDEN_05491</name>
</gene>
<protein>
    <submittedName>
        <fullName evidence="2">Uncharacterized protein</fullName>
    </submittedName>
</protein>
<sequence>MKEAEVAGERSQPAHGGGSRNSLEQTPKPSEIDIDEVFCAKKGKSSSKECTCNACNLTKLTDEERARLTRNSIKPKVVRHVEEAAPRRPSSSNSTPAVDISLDDVFSPIRSSPIHVIKRYGDEPQDKERSGSIGEKKENGEERSPRSPHSVHFELQHQNTAEIDLDEVFPLKKTSRNLPKRKLGRWRVPRSRHELPLPRRKSELLQSLSQQKKESLDWVAALVSTDSKDQKKNSVKEVKEIKETPKTEPAKTEETLKANGNRPHANSTPPAPTSVPEPAPAKRNSASEHKGFKEWLHSLVKSDPHKEHKPKHKTTAEANKQLAEIKKNVGSAPNLSDDLIHKVFDREGSSRSDSKRCGCAACADGSPTPVPKERKRRSTKKEEVFI</sequence>
<accession>A0A0B1TEP6</accession>
<feature type="compositionally biased region" description="Basic residues" evidence="1">
    <location>
        <begin position="175"/>
        <end position="190"/>
    </location>
</feature>
<keyword evidence="3" id="KW-1185">Reference proteome</keyword>
<feature type="compositionally biased region" description="Basic and acidic residues" evidence="1">
    <location>
        <begin position="191"/>
        <end position="203"/>
    </location>
</feature>